<accession>A0A397TJF5</accession>
<evidence type="ECO:0000256" key="1">
    <source>
        <dbReference type="SAM" id="MobiDB-lite"/>
    </source>
</evidence>
<feature type="transmembrane region" description="Helical" evidence="2">
    <location>
        <begin position="93"/>
        <end position="112"/>
    </location>
</feature>
<keyword evidence="4" id="KW-1185">Reference proteome</keyword>
<organism evidence="3 4">
    <name type="scientific">Glomus cerebriforme</name>
    <dbReference type="NCBI Taxonomy" id="658196"/>
    <lineage>
        <taxon>Eukaryota</taxon>
        <taxon>Fungi</taxon>
        <taxon>Fungi incertae sedis</taxon>
        <taxon>Mucoromycota</taxon>
        <taxon>Glomeromycotina</taxon>
        <taxon>Glomeromycetes</taxon>
        <taxon>Glomerales</taxon>
        <taxon>Glomeraceae</taxon>
        <taxon>Glomus</taxon>
    </lineage>
</organism>
<dbReference type="AlphaFoldDB" id="A0A397TJF5"/>
<feature type="transmembrane region" description="Helical" evidence="2">
    <location>
        <begin position="34"/>
        <end position="56"/>
    </location>
</feature>
<evidence type="ECO:0000313" key="3">
    <source>
        <dbReference type="EMBL" id="RIA98353.1"/>
    </source>
</evidence>
<gene>
    <name evidence="3" type="ORF">C1645_750043</name>
</gene>
<feature type="compositionally biased region" description="Polar residues" evidence="1">
    <location>
        <begin position="431"/>
        <end position="452"/>
    </location>
</feature>
<protein>
    <submittedName>
        <fullName evidence="3">Uncharacterized protein</fullName>
    </submittedName>
</protein>
<keyword evidence="2" id="KW-0812">Transmembrane</keyword>
<comment type="caution">
    <text evidence="3">The sequence shown here is derived from an EMBL/GenBank/DDBJ whole genome shotgun (WGS) entry which is preliminary data.</text>
</comment>
<feature type="transmembrane region" description="Helical" evidence="2">
    <location>
        <begin position="124"/>
        <end position="148"/>
    </location>
</feature>
<reference evidence="3 4" key="1">
    <citation type="submission" date="2018-06" db="EMBL/GenBank/DDBJ databases">
        <title>Comparative genomics reveals the genomic features of Rhizophagus irregularis, R. cerebriforme, R. diaphanum and Gigaspora rosea, and their symbiotic lifestyle signature.</title>
        <authorList>
            <person name="Morin E."/>
            <person name="San Clemente H."/>
            <person name="Chen E.C.H."/>
            <person name="De La Providencia I."/>
            <person name="Hainaut M."/>
            <person name="Kuo A."/>
            <person name="Kohler A."/>
            <person name="Murat C."/>
            <person name="Tang N."/>
            <person name="Roy S."/>
            <person name="Loubradou J."/>
            <person name="Henrissat B."/>
            <person name="Grigoriev I.V."/>
            <person name="Corradi N."/>
            <person name="Roux C."/>
            <person name="Martin F.M."/>
        </authorList>
    </citation>
    <scope>NUCLEOTIDE SEQUENCE [LARGE SCALE GENOMIC DNA]</scope>
    <source>
        <strain evidence="3 4">DAOM 227022</strain>
    </source>
</reference>
<sequence>MNSSFIRMIIRIRQTSRWETFSFLRLVRLEPRSLFTYTFLLALLVQFAHDVLLYSIKINEGYDTEPMIVEKPELKWSPKDLRLNNISTYLDSIWMSFTISSLFTLQIFWSHIMEQMSRRQYTGAWEYWICLILAILLLPIFPILVYLLDALFANPKYKENIPQLLAGGIALILCIIGGLRVHFGIGRLLKLNSRPILQNMEKLKYFQDLNLWLSFALFIWSTSYIIISVDGILPIINMTRFISDLLITHANFGGFIFYICMISIFNPDFSITQKQRAISTPFDVTKTDSSINISEILGPDIIDAQIKVETSQDVKIEHAYINPSYRPYSITPPVTPNSTKNVLLTPMPSPSSTFAVNLNRNQHRLSPLHQSWQQGQSISDVSSQQTLDNDQAILTEHVDRYDDESTQHDTLNGSLENYNNIYHNNPIKRIPSQNNNRNISPKDSMYDRSNSV</sequence>
<feature type="transmembrane region" description="Helical" evidence="2">
    <location>
        <begin position="168"/>
        <end position="189"/>
    </location>
</feature>
<dbReference type="OrthoDB" id="2384193at2759"/>
<feature type="transmembrane region" description="Helical" evidence="2">
    <location>
        <begin position="247"/>
        <end position="266"/>
    </location>
</feature>
<dbReference type="EMBL" id="QKYT01000016">
    <property type="protein sequence ID" value="RIA98353.1"/>
    <property type="molecule type" value="Genomic_DNA"/>
</dbReference>
<feature type="transmembrane region" description="Helical" evidence="2">
    <location>
        <begin position="209"/>
        <end position="227"/>
    </location>
</feature>
<feature type="region of interest" description="Disordered" evidence="1">
    <location>
        <begin position="424"/>
        <end position="452"/>
    </location>
</feature>
<keyword evidence="2" id="KW-0472">Membrane</keyword>
<name>A0A397TJF5_9GLOM</name>
<evidence type="ECO:0000313" key="4">
    <source>
        <dbReference type="Proteomes" id="UP000265703"/>
    </source>
</evidence>
<proteinExistence type="predicted"/>
<dbReference type="Proteomes" id="UP000265703">
    <property type="component" value="Unassembled WGS sequence"/>
</dbReference>
<keyword evidence="2" id="KW-1133">Transmembrane helix</keyword>
<evidence type="ECO:0000256" key="2">
    <source>
        <dbReference type="SAM" id="Phobius"/>
    </source>
</evidence>